<sequence length="69" mass="7560">MPDEMLTAQDLVQQGAVHAVSFLLQHGCNKATANQMLESLRANAGHIREEAARRGKALFKQDQVASLEN</sequence>
<name>A0A3G8GW70_9BURK</name>
<organism evidence="1 2">
    <name type="scientific">Cupriavidus pauculus</name>
    <dbReference type="NCBI Taxonomy" id="82633"/>
    <lineage>
        <taxon>Bacteria</taxon>
        <taxon>Pseudomonadati</taxon>
        <taxon>Pseudomonadota</taxon>
        <taxon>Betaproteobacteria</taxon>
        <taxon>Burkholderiales</taxon>
        <taxon>Burkholderiaceae</taxon>
        <taxon>Cupriavidus</taxon>
    </lineage>
</organism>
<keyword evidence="1" id="KW-0614">Plasmid</keyword>
<gene>
    <name evidence="1" type="ORF">EHF44_01135</name>
</gene>
<dbReference type="Proteomes" id="UP000270411">
    <property type="component" value="Plasmid unnamed1"/>
</dbReference>
<geneLocation type="plasmid" evidence="1">
    <name>unnamed1</name>
</geneLocation>
<evidence type="ECO:0000313" key="1">
    <source>
        <dbReference type="EMBL" id="AZG12219.1"/>
    </source>
</evidence>
<dbReference type="EMBL" id="CP033968">
    <property type="protein sequence ID" value="AZG12219.1"/>
    <property type="molecule type" value="Genomic_DNA"/>
</dbReference>
<reference evidence="2" key="1">
    <citation type="submission" date="2018-11" db="EMBL/GenBank/DDBJ databases">
        <title>FDA dAtabase for Regulatory Grade micrObial Sequences (FDA-ARGOS): Supporting development and validation of Infectious Disease Dx tests.</title>
        <authorList>
            <person name="Goldberg B."/>
            <person name="Campos J."/>
            <person name="Tallon L."/>
            <person name="Sadzewicz L."/>
            <person name="Zhao X."/>
            <person name="Vavikolanu K."/>
            <person name="Mehta A."/>
            <person name="Aluvathingal J."/>
            <person name="Nadendla S."/>
            <person name="Geyer C."/>
            <person name="Nandy P."/>
            <person name="Yan Y."/>
            <person name="Sichtig H."/>
        </authorList>
    </citation>
    <scope>NUCLEOTIDE SEQUENCE [LARGE SCALE GENOMIC DNA]</scope>
    <source>
        <strain evidence="2">FDAARGOS_614</strain>
        <plasmid evidence="2">unnamed1</plasmid>
    </source>
</reference>
<evidence type="ECO:0000313" key="2">
    <source>
        <dbReference type="Proteomes" id="UP000270411"/>
    </source>
</evidence>
<dbReference type="KEGG" id="cpau:EHF44_01135"/>
<dbReference type="OrthoDB" id="9133228at2"/>
<dbReference type="AlphaFoldDB" id="A0A3G8GW70"/>
<accession>A0A3G8GW70</accession>
<protein>
    <submittedName>
        <fullName evidence="1">Uncharacterized protein</fullName>
    </submittedName>
</protein>
<proteinExistence type="predicted"/>